<feature type="transmembrane region" description="Helical" evidence="2">
    <location>
        <begin position="331"/>
        <end position="351"/>
    </location>
</feature>
<evidence type="ECO:0000313" key="5">
    <source>
        <dbReference type="Proteomes" id="UP000386847"/>
    </source>
</evidence>
<feature type="domain" description="Glycosyltransferase 2-like" evidence="3">
    <location>
        <begin position="32"/>
        <end position="156"/>
    </location>
</feature>
<evidence type="ECO:0000313" key="4">
    <source>
        <dbReference type="EMBL" id="QGF25013.1"/>
    </source>
</evidence>
<dbReference type="SUPFAM" id="SSF53448">
    <property type="entry name" value="Nucleotide-diphospho-sugar transferases"/>
    <property type="match status" value="1"/>
</dbReference>
<dbReference type="Gene3D" id="3.90.550.10">
    <property type="entry name" value="Spore Coat Polysaccharide Biosynthesis Protein SpsA, Chain A"/>
    <property type="match status" value="1"/>
</dbReference>
<protein>
    <submittedName>
        <fullName evidence="4">Glycosyltransferase</fullName>
    </submittedName>
</protein>
<evidence type="ECO:0000259" key="3">
    <source>
        <dbReference type="Pfam" id="PF00535"/>
    </source>
</evidence>
<dbReference type="PANTHER" id="PTHR43685:SF14">
    <property type="entry name" value="GLYCOSYLTRANSFERASE 2-LIKE DOMAIN-CONTAINING PROTEIN"/>
    <property type="match status" value="1"/>
</dbReference>
<dbReference type="EMBL" id="CP045725">
    <property type="protein sequence ID" value="QGF25013.1"/>
    <property type="molecule type" value="Genomic_DNA"/>
</dbReference>
<keyword evidence="4" id="KW-0808">Transferase</keyword>
<feature type="region of interest" description="Disordered" evidence="1">
    <location>
        <begin position="1"/>
        <end position="28"/>
    </location>
</feature>
<feature type="transmembrane region" description="Helical" evidence="2">
    <location>
        <begin position="300"/>
        <end position="319"/>
    </location>
</feature>
<proteinExistence type="predicted"/>
<evidence type="ECO:0000256" key="1">
    <source>
        <dbReference type="SAM" id="MobiDB-lite"/>
    </source>
</evidence>
<feature type="transmembrane region" description="Helical" evidence="2">
    <location>
        <begin position="270"/>
        <end position="288"/>
    </location>
</feature>
<dbReference type="KEGG" id="rain:Rai3103_01005"/>
<dbReference type="InterPro" id="IPR001173">
    <property type="entry name" value="Glyco_trans_2-like"/>
</dbReference>
<dbReference type="Pfam" id="PF00535">
    <property type="entry name" value="Glycos_transf_2"/>
    <property type="match status" value="1"/>
</dbReference>
<keyword evidence="2" id="KW-0812">Transmembrane</keyword>
<feature type="compositionally biased region" description="Polar residues" evidence="1">
    <location>
        <begin position="1"/>
        <end position="17"/>
    </location>
</feature>
<dbReference type="PANTHER" id="PTHR43685">
    <property type="entry name" value="GLYCOSYLTRANSFERASE"/>
    <property type="match status" value="1"/>
</dbReference>
<name>A0A5Q2FIL7_9ACTN</name>
<gene>
    <name evidence="4" type="ORF">Rai3103_01005</name>
</gene>
<dbReference type="InterPro" id="IPR050834">
    <property type="entry name" value="Glycosyltransf_2"/>
</dbReference>
<sequence>MTVFPQDSATNPATAPSGTPPVAEVGEHPPVSVVMPVRNESRHLEEAVRGVLAQDYRGTLEVIVAVGPSRDDTHAIAERLAAADPRVRLVDNPTGRTPAGLNLAIAASRYDIIVRVDGHGELGDGYIGTAVETLERTGAANVGGIMDAQGRTGFEQAVAVAYTSRLGLGGSTFHLRTSAEGPADTVFLGSFRKSALQAVGGYDETLHRAQDWELNYRLRQAGEVVWFTPAMRVTYRPRSTYRALAKQFYDTGKWRREVVRRHPDTLNARYLAPPLAVLGVAGGLAIGGHGSYHRVNWMKLGWLAPLAYLGMLVSGAAALRREMPWQVRVRLPFVFATMHICWGLGFLVGLGERRPSA</sequence>
<reference evidence="4 5" key="1">
    <citation type="submission" date="2019-10" db="EMBL/GenBank/DDBJ databases">
        <title>Genomic analysis of Raineyella sp. CBA3103.</title>
        <authorList>
            <person name="Roh S.W."/>
        </authorList>
    </citation>
    <scope>NUCLEOTIDE SEQUENCE [LARGE SCALE GENOMIC DNA]</scope>
    <source>
        <strain evidence="4 5">CBA3103</strain>
    </source>
</reference>
<keyword evidence="2" id="KW-0472">Membrane</keyword>
<accession>A0A5Q2FIL7</accession>
<dbReference type="Proteomes" id="UP000386847">
    <property type="component" value="Chromosome"/>
</dbReference>
<evidence type="ECO:0000256" key="2">
    <source>
        <dbReference type="SAM" id="Phobius"/>
    </source>
</evidence>
<dbReference type="InterPro" id="IPR029044">
    <property type="entry name" value="Nucleotide-diphossugar_trans"/>
</dbReference>
<dbReference type="GO" id="GO:0016740">
    <property type="term" value="F:transferase activity"/>
    <property type="evidence" value="ECO:0007669"/>
    <property type="project" value="UniProtKB-KW"/>
</dbReference>
<dbReference type="AlphaFoldDB" id="A0A5Q2FIL7"/>
<dbReference type="CDD" id="cd02525">
    <property type="entry name" value="Succinoglycan_BP_ExoA"/>
    <property type="match status" value="1"/>
</dbReference>
<organism evidence="4 5">
    <name type="scientific">Raineyella fluvialis</name>
    <dbReference type="NCBI Taxonomy" id="2662261"/>
    <lineage>
        <taxon>Bacteria</taxon>
        <taxon>Bacillati</taxon>
        <taxon>Actinomycetota</taxon>
        <taxon>Actinomycetes</taxon>
        <taxon>Propionibacteriales</taxon>
        <taxon>Propionibacteriaceae</taxon>
        <taxon>Raineyella</taxon>
    </lineage>
</organism>
<keyword evidence="2" id="KW-1133">Transmembrane helix</keyword>
<keyword evidence="5" id="KW-1185">Reference proteome</keyword>